<gene>
    <name evidence="14" type="primary">ddl</name>
    <name evidence="19" type="ORF">EBV78_02845</name>
</gene>
<comment type="similarity">
    <text evidence="4 14">Belongs to the D-alanine--D-alanine ligase family.</text>
</comment>
<keyword evidence="8 17" id="KW-0547">Nucleotide-binding</keyword>
<comment type="function">
    <text evidence="2 14">Cell wall formation.</text>
</comment>
<keyword evidence="6 14" id="KW-0963">Cytoplasm</keyword>
<dbReference type="GO" id="GO:0071555">
    <property type="term" value="P:cell wall organization"/>
    <property type="evidence" value="ECO:0007669"/>
    <property type="project" value="UniProtKB-KW"/>
</dbReference>
<evidence type="ECO:0000256" key="8">
    <source>
        <dbReference type="ARBA" id="ARBA00022741"/>
    </source>
</evidence>
<evidence type="ECO:0000256" key="12">
    <source>
        <dbReference type="ARBA" id="ARBA00023316"/>
    </source>
</evidence>
<feature type="domain" description="ATP-grasp" evidence="18">
    <location>
        <begin position="102"/>
        <end position="300"/>
    </location>
</feature>
<dbReference type="PANTHER" id="PTHR23132">
    <property type="entry name" value="D-ALANINE--D-ALANINE LIGASE"/>
    <property type="match status" value="1"/>
</dbReference>
<comment type="cofactor">
    <cofactor evidence="1">
        <name>Mn(2+)</name>
        <dbReference type="ChEBI" id="CHEBI:29035"/>
    </cofactor>
</comment>
<comment type="caution">
    <text evidence="19">The sequence shown here is derived from an EMBL/GenBank/DDBJ whole genome shotgun (WGS) entry which is preliminary data.</text>
</comment>
<dbReference type="Gene3D" id="3.30.1490.20">
    <property type="entry name" value="ATP-grasp fold, A domain"/>
    <property type="match status" value="1"/>
</dbReference>
<evidence type="ECO:0000256" key="1">
    <source>
        <dbReference type="ARBA" id="ARBA00001936"/>
    </source>
</evidence>
<keyword evidence="16" id="KW-0460">Magnesium</keyword>
<evidence type="ECO:0000256" key="4">
    <source>
        <dbReference type="ARBA" id="ARBA00010871"/>
    </source>
</evidence>
<dbReference type="InterPro" id="IPR005905">
    <property type="entry name" value="D_ala_D_ala"/>
</dbReference>
<dbReference type="Gene3D" id="3.40.50.20">
    <property type="match status" value="1"/>
</dbReference>
<dbReference type="GO" id="GO:0005737">
    <property type="term" value="C:cytoplasm"/>
    <property type="evidence" value="ECO:0007669"/>
    <property type="project" value="UniProtKB-SubCell"/>
</dbReference>
<feature type="binding site" evidence="16">
    <location>
        <position position="269"/>
    </location>
    <ligand>
        <name>Mg(2+)</name>
        <dbReference type="ChEBI" id="CHEBI:18420"/>
        <label>2</label>
    </ligand>
</feature>
<dbReference type="EC" id="6.3.2.4" evidence="5 14"/>
<feature type="binding site" evidence="16">
    <location>
        <position position="267"/>
    </location>
    <ligand>
        <name>Mg(2+)</name>
        <dbReference type="ChEBI" id="CHEBI:18420"/>
        <label>1</label>
    </ligand>
</feature>
<dbReference type="InterPro" id="IPR011127">
    <property type="entry name" value="Dala_Dala_lig_N"/>
</dbReference>
<dbReference type="NCBIfam" id="NF002378">
    <property type="entry name" value="PRK01372.1"/>
    <property type="match status" value="1"/>
</dbReference>
<dbReference type="UniPathway" id="UPA00219"/>
<keyword evidence="16" id="KW-0464">Manganese</keyword>
<evidence type="ECO:0000313" key="19">
    <source>
        <dbReference type="EMBL" id="NCU63013.1"/>
    </source>
</evidence>
<dbReference type="Pfam" id="PF01820">
    <property type="entry name" value="Dala_Dala_lig_N"/>
    <property type="match status" value="1"/>
</dbReference>
<dbReference type="InterPro" id="IPR013815">
    <property type="entry name" value="ATP_grasp_subdomain_1"/>
</dbReference>
<evidence type="ECO:0000256" key="2">
    <source>
        <dbReference type="ARBA" id="ARBA00003921"/>
    </source>
</evidence>
<keyword evidence="12 14" id="KW-0961">Cell wall biogenesis/degradation</keyword>
<evidence type="ECO:0000256" key="9">
    <source>
        <dbReference type="ARBA" id="ARBA00022840"/>
    </source>
</evidence>
<protein>
    <recommendedName>
        <fullName evidence="5 14">D-alanine--D-alanine ligase</fullName>
        <ecNumber evidence="5 14">6.3.2.4</ecNumber>
    </recommendedName>
    <alternativeName>
        <fullName evidence="14">D-Ala-D-Ala ligase</fullName>
    </alternativeName>
    <alternativeName>
        <fullName evidence="14">D-alanylalanine synthetase</fullName>
    </alternativeName>
</protein>
<feature type="binding site" evidence="16">
    <location>
        <position position="251"/>
    </location>
    <ligand>
        <name>Mg(2+)</name>
        <dbReference type="ChEBI" id="CHEBI:18420"/>
        <label>1</label>
    </ligand>
</feature>
<evidence type="ECO:0000256" key="14">
    <source>
        <dbReference type="HAMAP-Rule" id="MF_00047"/>
    </source>
</evidence>
<feature type="binding site" evidence="16">
    <location>
        <position position="267"/>
    </location>
    <ligand>
        <name>Mg(2+)</name>
        <dbReference type="ChEBI" id="CHEBI:18420"/>
        <label>2</label>
    </ligand>
</feature>
<dbReference type="Proteomes" id="UP000572953">
    <property type="component" value="Unassembled WGS sequence"/>
</dbReference>
<evidence type="ECO:0000256" key="6">
    <source>
        <dbReference type="ARBA" id="ARBA00022490"/>
    </source>
</evidence>
<sequence>MNKEKVTVLMGGTSAEREVSLDSGKACAKALAEIGFDVTSLDAKGDFIEKLIKNKPDKVFNALHGRFGEDGSIQGLLEHLKIPYTHSGILSSAIAMDKLTSKKIFKDAKISSPEYQVIKNLKDFQSSKIGYPCVVKPNNEGSSVGVYIFNEPKKSDEDKVISLLKKYNFLILEKYIPGREIQVAVMGSKALGAIEIVPTRSFYDYEAKYSANAKTKHIIPVKIDEVDYKKILDIALQAHNILGCRGVTRSDFRYDETDKFNKIYILEVNTQPGMTSLSLVPEIANYYGISFNELVKWIINDASINR</sequence>
<dbReference type="InterPro" id="IPR011761">
    <property type="entry name" value="ATP-grasp"/>
</dbReference>
<evidence type="ECO:0000256" key="10">
    <source>
        <dbReference type="ARBA" id="ARBA00022960"/>
    </source>
</evidence>
<evidence type="ECO:0000256" key="3">
    <source>
        <dbReference type="ARBA" id="ARBA00004496"/>
    </source>
</evidence>
<dbReference type="GO" id="GO:0009252">
    <property type="term" value="P:peptidoglycan biosynthetic process"/>
    <property type="evidence" value="ECO:0007669"/>
    <property type="project" value="UniProtKB-UniRule"/>
</dbReference>
<evidence type="ECO:0000256" key="15">
    <source>
        <dbReference type="PIRSR" id="PIRSR039102-1"/>
    </source>
</evidence>
<accession>A0A845S5I9</accession>
<dbReference type="InterPro" id="IPR016185">
    <property type="entry name" value="PreATP-grasp_dom_sf"/>
</dbReference>
<feature type="active site" evidence="15">
    <location>
        <position position="142"/>
    </location>
</feature>
<evidence type="ECO:0000256" key="17">
    <source>
        <dbReference type="PROSITE-ProRule" id="PRU00409"/>
    </source>
</evidence>
<dbReference type="Gene3D" id="3.30.470.20">
    <property type="entry name" value="ATP-grasp fold, B domain"/>
    <property type="match status" value="1"/>
</dbReference>
<comment type="subcellular location">
    <subcellularLocation>
        <location evidence="3 14">Cytoplasm</location>
    </subcellularLocation>
</comment>
<dbReference type="SUPFAM" id="SSF52440">
    <property type="entry name" value="PreATP-grasp domain"/>
    <property type="match status" value="1"/>
</dbReference>
<dbReference type="InterPro" id="IPR000291">
    <property type="entry name" value="D-Ala_lig_Van_CS"/>
</dbReference>
<dbReference type="AlphaFoldDB" id="A0A845S5I9"/>
<comment type="cofactor">
    <cofactor evidence="16">
        <name>Mg(2+)</name>
        <dbReference type="ChEBI" id="CHEBI:18420"/>
    </cofactor>
    <cofactor evidence="16">
        <name>Mn(2+)</name>
        <dbReference type="ChEBI" id="CHEBI:29035"/>
    </cofactor>
    <text evidence="16">Binds 2 magnesium or manganese ions per subunit.</text>
</comment>
<dbReference type="Pfam" id="PF07478">
    <property type="entry name" value="Dala_Dala_lig_C"/>
    <property type="match status" value="1"/>
</dbReference>
<evidence type="ECO:0000259" key="18">
    <source>
        <dbReference type="PROSITE" id="PS50975"/>
    </source>
</evidence>
<organism evidence="19 20">
    <name type="scientific">Candidatus Fonsibacter lacus</name>
    <dbReference type="NCBI Taxonomy" id="2576439"/>
    <lineage>
        <taxon>Bacteria</taxon>
        <taxon>Pseudomonadati</taxon>
        <taxon>Pseudomonadota</taxon>
        <taxon>Alphaproteobacteria</taxon>
        <taxon>Candidatus Pelagibacterales</taxon>
        <taxon>Candidatus Pelagibacterales incertae sedis</taxon>
        <taxon>Candidatus Fonsibacter</taxon>
    </lineage>
</organism>
<dbReference type="GO" id="GO:0005524">
    <property type="term" value="F:ATP binding"/>
    <property type="evidence" value="ECO:0007669"/>
    <property type="project" value="UniProtKB-UniRule"/>
</dbReference>
<comment type="pathway">
    <text evidence="14">Cell wall biogenesis; peptidoglycan biosynthesis.</text>
</comment>
<dbReference type="GO" id="GO:0008716">
    <property type="term" value="F:D-alanine-D-alanine ligase activity"/>
    <property type="evidence" value="ECO:0007669"/>
    <property type="project" value="UniProtKB-UniRule"/>
</dbReference>
<keyword evidence="9 17" id="KW-0067">ATP-binding</keyword>
<dbReference type="PROSITE" id="PS00844">
    <property type="entry name" value="DALA_DALA_LIGASE_2"/>
    <property type="match status" value="1"/>
</dbReference>
<dbReference type="GO" id="GO:0008360">
    <property type="term" value="P:regulation of cell shape"/>
    <property type="evidence" value="ECO:0007669"/>
    <property type="project" value="UniProtKB-KW"/>
</dbReference>
<comment type="catalytic activity">
    <reaction evidence="13 14">
        <text>2 D-alanine + ATP = D-alanyl-D-alanine + ADP + phosphate + H(+)</text>
        <dbReference type="Rhea" id="RHEA:11224"/>
        <dbReference type="ChEBI" id="CHEBI:15378"/>
        <dbReference type="ChEBI" id="CHEBI:30616"/>
        <dbReference type="ChEBI" id="CHEBI:43474"/>
        <dbReference type="ChEBI" id="CHEBI:57416"/>
        <dbReference type="ChEBI" id="CHEBI:57822"/>
        <dbReference type="ChEBI" id="CHEBI:456216"/>
        <dbReference type="EC" id="6.3.2.4"/>
    </reaction>
</comment>
<dbReference type="PROSITE" id="PS00843">
    <property type="entry name" value="DALA_DALA_LIGASE_1"/>
    <property type="match status" value="1"/>
</dbReference>
<evidence type="ECO:0000256" key="5">
    <source>
        <dbReference type="ARBA" id="ARBA00012216"/>
    </source>
</evidence>
<evidence type="ECO:0000256" key="13">
    <source>
        <dbReference type="ARBA" id="ARBA00047614"/>
    </source>
</evidence>
<dbReference type="GO" id="GO:0046872">
    <property type="term" value="F:metal ion binding"/>
    <property type="evidence" value="ECO:0007669"/>
    <property type="project" value="UniProtKB-KW"/>
</dbReference>
<dbReference type="HAMAP" id="MF_00047">
    <property type="entry name" value="Dala_Dala_lig"/>
    <property type="match status" value="1"/>
</dbReference>
<keyword evidence="7 14" id="KW-0436">Ligase</keyword>
<dbReference type="SUPFAM" id="SSF56059">
    <property type="entry name" value="Glutathione synthetase ATP-binding domain-like"/>
    <property type="match status" value="1"/>
</dbReference>
<evidence type="ECO:0000256" key="16">
    <source>
        <dbReference type="PIRSR" id="PIRSR039102-3"/>
    </source>
</evidence>
<keyword evidence="10 14" id="KW-0133">Cell shape</keyword>
<feature type="active site" evidence="15">
    <location>
        <position position="278"/>
    </location>
</feature>
<proteinExistence type="inferred from homology"/>
<keyword evidence="11 14" id="KW-0573">Peptidoglycan synthesis</keyword>
<reference evidence="19 20" key="1">
    <citation type="submission" date="2018-10" db="EMBL/GenBank/DDBJ databases">
        <title>Iterative Subtractive Binning of Freshwater Chronoseries Metagenomes Recovers Nearly Complete Genomes from over Four Hundred Novel Species.</title>
        <authorList>
            <person name="Rodriguez-R L.M."/>
            <person name="Tsementzi D."/>
            <person name="Luo C."/>
            <person name="Konstantinidis K.T."/>
        </authorList>
    </citation>
    <scope>NUCLEOTIDE SEQUENCE [LARGE SCALE GENOMIC DNA]</scope>
    <source>
        <strain evidence="19">WB7_2B_003</strain>
    </source>
</reference>
<name>A0A845S5I9_9PROT</name>
<evidence type="ECO:0000313" key="20">
    <source>
        <dbReference type="Proteomes" id="UP000572953"/>
    </source>
</evidence>
<dbReference type="NCBIfam" id="TIGR01205">
    <property type="entry name" value="D_ala_D_alaTIGR"/>
    <property type="match status" value="1"/>
</dbReference>
<evidence type="ECO:0000256" key="11">
    <source>
        <dbReference type="ARBA" id="ARBA00022984"/>
    </source>
</evidence>
<dbReference type="PANTHER" id="PTHR23132:SF23">
    <property type="entry name" value="D-ALANINE--D-ALANINE LIGASE B"/>
    <property type="match status" value="1"/>
</dbReference>
<feature type="active site" evidence="15">
    <location>
        <position position="16"/>
    </location>
</feature>
<keyword evidence="16" id="KW-0479">Metal-binding</keyword>
<evidence type="ECO:0000256" key="7">
    <source>
        <dbReference type="ARBA" id="ARBA00022598"/>
    </source>
</evidence>
<dbReference type="EMBL" id="RGGN01000090">
    <property type="protein sequence ID" value="NCU63013.1"/>
    <property type="molecule type" value="Genomic_DNA"/>
</dbReference>
<dbReference type="PROSITE" id="PS50975">
    <property type="entry name" value="ATP_GRASP"/>
    <property type="match status" value="1"/>
</dbReference>
<dbReference type="InterPro" id="IPR011095">
    <property type="entry name" value="Dala_Dala_lig_C"/>
</dbReference>
<dbReference type="PIRSF" id="PIRSF039102">
    <property type="entry name" value="Ddl/VanB"/>
    <property type="match status" value="1"/>
</dbReference>